<evidence type="ECO:0000313" key="2">
    <source>
        <dbReference type="Proteomes" id="UP000287101"/>
    </source>
</evidence>
<evidence type="ECO:0000313" key="1">
    <source>
        <dbReference type="EMBL" id="RSU02011.1"/>
    </source>
</evidence>
<dbReference type="Proteomes" id="UP000287101">
    <property type="component" value="Unassembled WGS sequence"/>
</dbReference>
<organism evidence="1 2">
    <name type="scientific">Vagococcus fessus</name>
    <dbReference type="NCBI Taxonomy" id="120370"/>
    <lineage>
        <taxon>Bacteria</taxon>
        <taxon>Bacillati</taxon>
        <taxon>Bacillota</taxon>
        <taxon>Bacilli</taxon>
        <taxon>Lactobacillales</taxon>
        <taxon>Enterococcaceae</taxon>
        <taxon>Vagococcus</taxon>
    </lineage>
</organism>
<protein>
    <submittedName>
        <fullName evidence="1">Uncharacterized protein</fullName>
    </submittedName>
</protein>
<gene>
    <name evidence="1" type="ORF">CBF31_09615</name>
</gene>
<dbReference type="EMBL" id="NGJY01000004">
    <property type="protein sequence ID" value="RSU02011.1"/>
    <property type="molecule type" value="Genomic_DNA"/>
</dbReference>
<dbReference type="AlphaFoldDB" id="A0A430A5H6"/>
<sequence>MDYQMKRLVGFGFKLPEDGIRGSVNLKGMNFEYHCLEGSSAKGQMVEVVGFEKNQLLLRESQTIKERDVNYIEYR</sequence>
<reference evidence="1 2" key="1">
    <citation type="submission" date="2017-05" db="EMBL/GenBank/DDBJ databases">
        <title>Vagococcus spp. assemblies.</title>
        <authorList>
            <person name="Gulvik C.A."/>
        </authorList>
    </citation>
    <scope>NUCLEOTIDE SEQUENCE [LARGE SCALE GENOMIC DNA]</scope>
    <source>
        <strain evidence="1 2">CCUG 41755</strain>
    </source>
</reference>
<accession>A0A430A5H6</accession>
<proteinExistence type="predicted"/>
<dbReference type="RefSeq" id="WP_126832472.1">
    <property type="nucleotide sequence ID" value="NZ_CBCRYB010000005.1"/>
</dbReference>
<name>A0A430A5H6_9ENTE</name>
<keyword evidence="2" id="KW-1185">Reference proteome</keyword>
<comment type="caution">
    <text evidence="1">The sequence shown here is derived from an EMBL/GenBank/DDBJ whole genome shotgun (WGS) entry which is preliminary data.</text>
</comment>